<comment type="caution">
    <text evidence="1">The sequence shown here is derived from an EMBL/GenBank/DDBJ whole genome shotgun (WGS) entry which is preliminary data.</text>
</comment>
<evidence type="ECO:0000313" key="2">
    <source>
        <dbReference type="Proteomes" id="UP000092578"/>
    </source>
</evidence>
<name>A0A1B9AN11_9BACI</name>
<proteinExistence type="predicted"/>
<dbReference type="AlphaFoldDB" id="A0A1B9AN11"/>
<dbReference type="RefSeq" id="WP_065411216.1">
    <property type="nucleotide sequence ID" value="NZ_MAYT01000027.1"/>
</dbReference>
<sequence>MCNLCNGTYVATNDIGFGWMKQPCPKCGPMPGDIQKKRQEEFDKRLEEAMRLAELVGKDAS</sequence>
<dbReference type="EMBL" id="MAYT01000027">
    <property type="protein sequence ID" value="OCA85249.1"/>
    <property type="molecule type" value="Genomic_DNA"/>
</dbReference>
<reference evidence="2" key="1">
    <citation type="submission" date="2016-05" db="EMBL/GenBank/DDBJ databases">
        <authorList>
            <person name="Liu B."/>
            <person name="Wang J."/>
            <person name="Zhu Y."/>
            <person name="Liu G."/>
            <person name="Chen Q."/>
            <person name="Chen Z."/>
            <person name="Lan J."/>
            <person name="Che J."/>
            <person name="Ge C."/>
            <person name="Shi H."/>
            <person name="Pan Z."/>
            <person name="Liu X."/>
        </authorList>
    </citation>
    <scope>NUCLEOTIDE SEQUENCE [LARGE SCALE GENOMIC DNA]</scope>
    <source>
        <strain evidence="2">FJAT-27215</strain>
    </source>
</reference>
<evidence type="ECO:0000313" key="1">
    <source>
        <dbReference type="EMBL" id="OCA85249.1"/>
    </source>
</evidence>
<keyword evidence="2" id="KW-1185">Reference proteome</keyword>
<dbReference type="Proteomes" id="UP000092578">
    <property type="component" value="Unassembled WGS sequence"/>
</dbReference>
<accession>A0A1B9AN11</accession>
<protein>
    <submittedName>
        <fullName evidence="1">Uncharacterized protein</fullName>
    </submittedName>
</protein>
<gene>
    <name evidence="1" type="ORF">A8F95_11285</name>
</gene>
<organism evidence="1 2">
    <name type="scientific">Pseudobacillus wudalianchiensis</name>
    <dbReference type="NCBI Taxonomy" id="1743143"/>
    <lineage>
        <taxon>Bacteria</taxon>
        <taxon>Bacillati</taxon>
        <taxon>Bacillota</taxon>
        <taxon>Bacilli</taxon>
        <taxon>Bacillales</taxon>
        <taxon>Bacillaceae</taxon>
        <taxon>Pseudobacillus</taxon>
    </lineage>
</organism>